<keyword evidence="3" id="KW-1185">Reference proteome</keyword>
<evidence type="ECO:0000313" key="3">
    <source>
        <dbReference type="Proteomes" id="UP000622552"/>
    </source>
</evidence>
<name>A0A8J7KKD3_9ACTN</name>
<reference evidence="2" key="1">
    <citation type="submission" date="2020-11" db="EMBL/GenBank/DDBJ databases">
        <title>Sequencing the genomes of 1000 actinobacteria strains.</title>
        <authorList>
            <person name="Klenk H.-P."/>
        </authorList>
    </citation>
    <scope>NUCLEOTIDE SEQUENCE</scope>
    <source>
        <strain evidence="2">DSM 45356</strain>
    </source>
</reference>
<gene>
    <name evidence="2" type="ORF">IW245_002745</name>
</gene>
<sequence length="449" mass="45899">MTGVLAAHRQLISTLLGLAGLLVLVAVLAHRLARRAGGWPVVRRRARHETRATLRAFAAPVTRQVQYLRRRRQLGRLLADGTAWPDAERALLSVATRTAGADCRPYAVLLGSGTVGVALAGRTPPEPDGPWTADSDDPRLWWADRPALAVEPEGDGTALLAVVGLDDRYREGLLVLLDLADGPPLTAAVGDPRTARALVQAVAAQLDGRLPAGSVLVSDGVHRFFPGEAVDATWRAARVRAAAGAPAVAVCAGLPGALETVPPAGPGGALLLVLGEPRGYARILEADRVGRVRVLDTNLTADLSALPRVVAGLIGTLPPAAPPGGPVSAAPPVILDEPDSELAVSALAPPDETSPARPPRAARPRTERKPFPARGPVGIPARGAVALPEPDPAPGGGSDIGPRPAGHGGIQPQPFDDADGDDEPGGGDTGVSAAREPVPHSGAAEAGAP</sequence>
<evidence type="ECO:0000256" key="1">
    <source>
        <dbReference type="SAM" id="MobiDB-lite"/>
    </source>
</evidence>
<proteinExistence type="predicted"/>
<dbReference type="AlphaFoldDB" id="A0A8J7KKD3"/>
<accession>A0A8J7KKD3</accession>
<comment type="caution">
    <text evidence="2">The sequence shown here is derived from an EMBL/GenBank/DDBJ whole genome shotgun (WGS) entry which is preliminary data.</text>
</comment>
<organism evidence="2 3">
    <name type="scientific">Longispora fulva</name>
    <dbReference type="NCBI Taxonomy" id="619741"/>
    <lineage>
        <taxon>Bacteria</taxon>
        <taxon>Bacillati</taxon>
        <taxon>Actinomycetota</taxon>
        <taxon>Actinomycetes</taxon>
        <taxon>Micromonosporales</taxon>
        <taxon>Micromonosporaceae</taxon>
        <taxon>Longispora</taxon>
    </lineage>
</organism>
<evidence type="ECO:0000313" key="2">
    <source>
        <dbReference type="EMBL" id="MBG6136551.1"/>
    </source>
</evidence>
<dbReference type="RefSeq" id="WP_197003514.1">
    <property type="nucleotide sequence ID" value="NZ_BONS01000016.1"/>
</dbReference>
<dbReference type="Proteomes" id="UP000622552">
    <property type="component" value="Unassembled WGS sequence"/>
</dbReference>
<feature type="region of interest" description="Disordered" evidence="1">
    <location>
        <begin position="346"/>
        <end position="449"/>
    </location>
</feature>
<feature type="compositionally biased region" description="Acidic residues" evidence="1">
    <location>
        <begin position="416"/>
        <end position="425"/>
    </location>
</feature>
<protein>
    <submittedName>
        <fullName evidence="2">Uncharacterized protein</fullName>
    </submittedName>
</protein>
<dbReference type="EMBL" id="JADOUF010000001">
    <property type="protein sequence ID" value="MBG6136551.1"/>
    <property type="molecule type" value="Genomic_DNA"/>
</dbReference>